<proteinExistence type="predicted"/>
<dbReference type="Gene3D" id="3.40.970.10">
    <property type="entry name" value="Ribonuclease H1, N-terminal domain"/>
    <property type="match status" value="1"/>
</dbReference>
<evidence type="ECO:0000313" key="3">
    <source>
        <dbReference type="Proteomes" id="UP001175211"/>
    </source>
</evidence>
<gene>
    <name evidence="2" type="ORF">EV420DRAFT_1530112</name>
</gene>
<dbReference type="InterPro" id="IPR037056">
    <property type="entry name" value="RNase_H1_N_sf"/>
</dbReference>
<dbReference type="AlphaFoldDB" id="A0AA39N8N9"/>
<comment type="caution">
    <text evidence="2">The sequence shown here is derived from an EMBL/GenBank/DDBJ whole genome shotgun (WGS) entry which is preliminary data.</text>
</comment>
<reference evidence="2" key="1">
    <citation type="submission" date="2023-06" db="EMBL/GenBank/DDBJ databases">
        <authorList>
            <consortium name="Lawrence Berkeley National Laboratory"/>
            <person name="Ahrendt S."/>
            <person name="Sahu N."/>
            <person name="Indic B."/>
            <person name="Wong-Bajracharya J."/>
            <person name="Merenyi Z."/>
            <person name="Ke H.-M."/>
            <person name="Monk M."/>
            <person name="Kocsube S."/>
            <person name="Drula E."/>
            <person name="Lipzen A."/>
            <person name="Balint B."/>
            <person name="Henrissat B."/>
            <person name="Andreopoulos B."/>
            <person name="Martin F.M."/>
            <person name="Harder C.B."/>
            <person name="Rigling D."/>
            <person name="Ford K.L."/>
            <person name="Foster G.D."/>
            <person name="Pangilinan J."/>
            <person name="Papanicolaou A."/>
            <person name="Barry K."/>
            <person name="LaButti K."/>
            <person name="Viragh M."/>
            <person name="Koriabine M."/>
            <person name="Yan M."/>
            <person name="Riley R."/>
            <person name="Champramary S."/>
            <person name="Plett K.L."/>
            <person name="Tsai I.J."/>
            <person name="Slot J."/>
            <person name="Sipos G."/>
            <person name="Plett J."/>
            <person name="Nagy L.G."/>
            <person name="Grigoriev I.V."/>
        </authorList>
    </citation>
    <scope>NUCLEOTIDE SEQUENCE</scope>
    <source>
        <strain evidence="2">CCBAS 213</strain>
    </source>
</reference>
<feature type="compositionally biased region" description="Low complexity" evidence="1">
    <location>
        <begin position="192"/>
        <end position="222"/>
    </location>
</feature>
<accession>A0AA39N8N9</accession>
<protein>
    <submittedName>
        <fullName evidence="2">Uncharacterized protein</fullName>
    </submittedName>
</protein>
<dbReference type="RefSeq" id="XP_060332973.1">
    <property type="nucleotide sequence ID" value="XM_060472579.1"/>
</dbReference>
<feature type="compositionally biased region" description="Acidic residues" evidence="1">
    <location>
        <begin position="242"/>
        <end position="251"/>
    </location>
</feature>
<evidence type="ECO:0000313" key="2">
    <source>
        <dbReference type="EMBL" id="KAK0461076.1"/>
    </source>
</evidence>
<dbReference type="Proteomes" id="UP001175211">
    <property type="component" value="Unassembled WGS sequence"/>
</dbReference>
<dbReference type="EMBL" id="JAUEPS010000011">
    <property type="protein sequence ID" value="KAK0461076.1"/>
    <property type="molecule type" value="Genomic_DNA"/>
</dbReference>
<feature type="compositionally biased region" description="Polar residues" evidence="1">
    <location>
        <begin position="252"/>
        <end position="263"/>
    </location>
</feature>
<feature type="region of interest" description="Disordered" evidence="1">
    <location>
        <begin position="312"/>
        <end position="357"/>
    </location>
</feature>
<feature type="compositionally biased region" description="Polar residues" evidence="1">
    <location>
        <begin position="115"/>
        <end position="134"/>
    </location>
</feature>
<keyword evidence="3" id="KW-1185">Reference proteome</keyword>
<name>A0AA39N8N9_ARMTA</name>
<feature type="region of interest" description="Disordered" evidence="1">
    <location>
        <begin position="74"/>
        <end position="294"/>
    </location>
</feature>
<evidence type="ECO:0000256" key="1">
    <source>
        <dbReference type="SAM" id="MobiDB-lite"/>
    </source>
</evidence>
<sequence>MAKKKWYAVTAGRDVGLFNNWLVQFFNFALLFNHVPGRLLVAPLVIGVSESHYVSFTCEEDAWKAYEEARDEGNIRILPGGAKPKSSRSPRMGGSHSQNDKNRRPSANPEPSRGFATSSGKTVPSTATVTSPETVTLVGGSSPARPASRERASSSKSAAAPHSRLSSSKDAPASPAPPTRSTKADEFVRLYVAASKAKSRRVSSSTSRESTSPGVGSSTTPVISRTRRVVVGEPSFLRPYPDEPESSDDEQSVSNADLLSPLTSPRLHTPEPYEGPLIPSSQTPESSRCRQPDDIDSLASIMSAMGLAPSQVTVGPSYDAVADPRSPLARTASIPRDRRPFGRPSPNYSLGALIGPD</sequence>
<organism evidence="2 3">
    <name type="scientific">Armillaria tabescens</name>
    <name type="common">Ringless honey mushroom</name>
    <name type="synonym">Agaricus tabescens</name>
    <dbReference type="NCBI Taxonomy" id="1929756"/>
    <lineage>
        <taxon>Eukaryota</taxon>
        <taxon>Fungi</taxon>
        <taxon>Dikarya</taxon>
        <taxon>Basidiomycota</taxon>
        <taxon>Agaricomycotina</taxon>
        <taxon>Agaricomycetes</taxon>
        <taxon>Agaricomycetidae</taxon>
        <taxon>Agaricales</taxon>
        <taxon>Marasmiineae</taxon>
        <taxon>Physalacriaceae</taxon>
        <taxon>Desarmillaria</taxon>
    </lineage>
</organism>
<dbReference type="GeneID" id="85356127"/>
<feature type="compositionally biased region" description="Low complexity" evidence="1">
    <location>
        <begin position="154"/>
        <end position="173"/>
    </location>
</feature>